<dbReference type="EMBL" id="MU004182">
    <property type="protein sequence ID" value="KAF2501530.1"/>
    <property type="molecule type" value="Genomic_DNA"/>
</dbReference>
<dbReference type="CDD" id="cd20335">
    <property type="entry name" value="BRcat_RBR"/>
    <property type="match status" value="1"/>
</dbReference>
<dbReference type="AlphaFoldDB" id="A0A6A6RCR6"/>
<feature type="domain" description="RING-type" evidence="10">
    <location>
        <begin position="203"/>
        <end position="420"/>
    </location>
</feature>
<evidence type="ECO:0000256" key="8">
    <source>
        <dbReference type="ARBA" id="ARBA00022833"/>
    </source>
</evidence>
<protein>
    <recommendedName>
        <fullName evidence="2">RBR-type E3 ubiquitin transferase</fullName>
        <ecNumber evidence="2">2.3.2.31</ecNumber>
    </recommendedName>
</protein>
<evidence type="ECO:0000256" key="6">
    <source>
        <dbReference type="ARBA" id="ARBA00022771"/>
    </source>
</evidence>
<keyword evidence="5" id="KW-0677">Repeat</keyword>
<dbReference type="OrthoDB" id="1431934at2759"/>
<feature type="compositionally biased region" description="Polar residues" evidence="9">
    <location>
        <begin position="101"/>
        <end position="120"/>
    </location>
</feature>
<reference evidence="11" key="1">
    <citation type="journal article" date="2020" name="Stud. Mycol.">
        <title>101 Dothideomycetes genomes: a test case for predicting lifestyles and emergence of pathogens.</title>
        <authorList>
            <person name="Haridas S."/>
            <person name="Albert R."/>
            <person name="Binder M."/>
            <person name="Bloem J."/>
            <person name="Labutti K."/>
            <person name="Salamov A."/>
            <person name="Andreopoulos B."/>
            <person name="Baker S."/>
            <person name="Barry K."/>
            <person name="Bills G."/>
            <person name="Bluhm B."/>
            <person name="Cannon C."/>
            <person name="Castanera R."/>
            <person name="Culley D."/>
            <person name="Daum C."/>
            <person name="Ezra D."/>
            <person name="Gonzalez J."/>
            <person name="Henrissat B."/>
            <person name="Kuo A."/>
            <person name="Liang C."/>
            <person name="Lipzen A."/>
            <person name="Lutzoni F."/>
            <person name="Magnuson J."/>
            <person name="Mondo S."/>
            <person name="Nolan M."/>
            <person name="Ohm R."/>
            <person name="Pangilinan J."/>
            <person name="Park H.-J."/>
            <person name="Ramirez L."/>
            <person name="Alfaro M."/>
            <person name="Sun H."/>
            <person name="Tritt A."/>
            <person name="Yoshinaga Y."/>
            <person name="Zwiers L.-H."/>
            <person name="Turgeon B."/>
            <person name="Goodwin S."/>
            <person name="Spatafora J."/>
            <person name="Crous P."/>
            <person name="Grigoriev I."/>
        </authorList>
    </citation>
    <scope>NUCLEOTIDE SEQUENCE</scope>
    <source>
        <strain evidence="11">CBS 269.34</strain>
    </source>
</reference>
<dbReference type="GO" id="GO:0016567">
    <property type="term" value="P:protein ubiquitination"/>
    <property type="evidence" value="ECO:0007669"/>
    <property type="project" value="InterPro"/>
</dbReference>
<feature type="compositionally biased region" description="Gly residues" evidence="9">
    <location>
        <begin position="458"/>
        <end position="468"/>
    </location>
</feature>
<dbReference type="Proteomes" id="UP000799750">
    <property type="component" value="Unassembled WGS sequence"/>
</dbReference>
<dbReference type="EC" id="2.3.2.31" evidence="2"/>
<dbReference type="PANTHER" id="PTHR11685">
    <property type="entry name" value="RBR FAMILY RING FINGER AND IBR DOMAIN-CONTAINING"/>
    <property type="match status" value="1"/>
</dbReference>
<feature type="region of interest" description="Disordered" evidence="9">
    <location>
        <begin position="1"/>
        <end position="121"/>
    </location>
</feature>
<comment type="catalytic activity">
    <reaction evidence="1">
        <text>[E2 ubiquitin-conjugating enzyme]-S-ubiquitinyl-L-cysteine + [acceptor protein]-L-lysine = [E2 ubiquitin-conjugating enzyme]-L-cysteine + [acceptor protein]-N(6)-ubiquitinyl-L-lysine.</text>
        <dbReference type="EC" id="2.3.2.31"/>
    </reaction>
</comment>
<feature type="region of interest" description="Disordered" evidence="9">
    <location>
        <begin position="427"/>
        <end position="468"/>
    </location>
</feature>
<keyword evidence="3" id="KW-0808">Transferase</keyword>
<evidence type="ECO:0000259" key="10">
    <source>
        <dbReference type="PROSITE" id="PS51873"/>
    </source>
</evidence>
<evidence type="ECO:0000313" key="12">
    <source>
        <dbReference type="Proteomes" id="UP000799750"/>
    </source>
</evidence>
<gene>
    <name evidence="11" type="ORF">BU16DRAFT_556011</name>
</gene>
<keyword evidence="4" id="KW-0479">Metal-binding</keyword>
<keyword evidence="8" id="KW-0862">Zinc</keyword>
<evidence type="ECO:0000313" key="11">
    <source>
        <dbReference type="EMBL" id="KAF2501530.1"/>
    </source>
</evidence>
<dbReference type="Pfam" id="PF01485">
    <property type="entry name" value="IBR"/>
    <property type="match status" value="1"/>
</dbReference>
<name>A0A6A6RCR6_9PEZI</name>
<evidence type="ECO:0000256" key="7">
    <source>
        <dbReference type="ARBA" id="ARBA00022786"/>
    </source>
</evidence>
<dbReference type="SMART" id="SM00647">
    <property type="entry name" value="IBR"/>
    <property type="match status" value="2"/>
</dbReference>
<feature type="compositionally biased region" description="Acidic residues" evidence="9">
    <location>
        <begin position="437"/>
        <end position="455"/>
    </location>
</feature>
<dbReference type="SUPFAM" id="SSF57850">
    <property type="entry name" value="RING/U-box"/>
    <property type="match status" value="2"/>
</dbReference>
<keyword evidence="7" id="KW-0833">Ubl conjugation pathway</keyword>
<proteinExistence type="predicted"/>
<dbReference type="Gene3D" id="1.20.120.1750">
    <property type="match status" value="1"/>
</dbReference>
<evidence type="ECO:0000256" key="5">
    <source>
        <dbReference type="ARBA" id="ARBA00022737"/>
    </source>
</evidence>
<accession>A0A6A6RCR6</accession>
<keyword evidence="12" id="KW-1185">Reference proteome</keyword>
<dbReference type="InterPro" id="IPR044066">
    <property type="entry name" value="TRIAD_supradom"/>
</dbReference>
<dbReference type="InterPro" id="IPR013083">
    <property type="entry name" value="Znf_RING/FYVE/PHD"/>
</dbReference>
<feature type="compositionally biased region" description="Basic residues" evidence="9">
    <location>
        <begin position="54"/>
        <end position="69"/>
    </location>
</feature>
<evidence type="ECO:0000256" key="9">
    <source>
        <dbReference type="SAM" id="MobiDB-lite"/>
    </source>
</evidence>
<dbReference type="GO" id="GO:0008270">
    <property type="term" value="F:zinc ion binding"/>
    <property type="evidence" value="ECO:0007669"/>
    <property type="project" value="UniProtKB-KW"/>
</dbReference>
<feature type="compositionally biased region" description="Low complexity" evidence="9">
    <location>
        <begin position="70"/>
        <end position="85"/>
    </location>
</feature>
<dbReference type="PROSITE" id="PS51873">
    <property type="entry name" value="TRIAD"/>
    <property type="match status" value="1"/>
</dbReference>
<dbReference type="InterPro" id="IPR031127">
    <property type="entry name" value="E3_UB_ligase_RBR"/>
</dbReference>
<evidence type="ECO:0000256" key="4">
    <source>
        <dbReference type="ARBA" id="ARBA00022723"/>
    </source>
</evidence>
<dbReference type="InterPro" id="IPR002867">
    <property type="entry name" value="IBR_dom"/>
</dbReference>
<evidence type="ECO:0000256" key="1">
    <source>
        <dbReference type="ARBA" id="ARBA00001798"/>
    </source>
</evidence>
<evidence type="ECO:0000256" key="3">
    <source>
        <dbReference type="ARBA" id="ARBA00022679"/>
    </source>
</evidence>
<keyword evidence="6" id="KW-0863">Zinc-finger</keyword>
<dbReference type="CDD" id="cd20336">
    <property type="entry name" value="Rcat_RBR"/>
    <property type="match status" value="1"/>
</dbReference>
<evidence type="ECO:0000256" key="2">
    <source>
        <dbReference type="ARBA" id="ARBA00012251"/>
    </source>
</evidence>
<dbReference type="GO" id="GO:0061630">
    <property type="term" value="F:ubiquitin protein ligase activity"/>
    <property type="evidence" value="ECO:0007669"/>
    <property type="project" value="UniProtKB-EC"/>
</dbReference>
<dbReference type="Gene3D" id="3.30.40.10">
    <property type="entry name" value="Zinc/RING finger domain, C3HC4 (zinc finger)"/>
    <property type="match status" value="1"/>
</dbReference>
<dbReference type="Pfam" id="PF22191">
    <property type="entry name" value="IBR_1"/>
    <property type="match status" value="1"/>
</dbReference>
<organism evidence="11 12">
    <name type="scientific">Lophium mytilinum</name>
    <dbReference type="NCBI Taxonomy" id="390894"/>
    <lineage>
        <taxon>Eukaryota</taxon>
        <taxon>Fungi</taxon>
        <taxon>Dikarya</taxon>
        <taxon>Ascomycota</taxon>
        <taxon>Pezizomycotina</taxon>
        <taxon>Dothideomycetes</taxon>
        <taxon>Pleosporomycetidae</taxon>
        <taxon>Mytilinidiales</taxon>
        <taxon>Mytilinidiaceae</taxon>
        <taxon>Lophium</taxon>
    </lineage>
</organism>
<sequence>MAPKARGKATAKAAQLKASEATPEEPQAETRYNLRKRERPDPGHEAQAGEGSTAKKKKPAPPKKARGQKAPRPTAATSKKPATTPEASTKAKSGKTEGKSTHTPTPTKSQSKGNDCSPQSGREIEGVLADATNKAGSTSQIQPKQKIPGIATSFRAFDASLAARGTKSSLAVVLKVAASNINAGRHDSVVFHADGTPQSPSVRKHSCTSCYDTKAQEDFPYLRPGLSHNHPIETCRECLQAWIATRVSEKIVQIGCPECDEHLSRGVVEAVAEKRVFDQLCEQESLNFIRTMEGFISCPNADCSGGHQHPHPEEEPIFTCEVCNAKYCTLCKVPYHDGLTCAEYKQRGGLTEEQKGQEDATAKFKEKRTKKCPDCRSPIQKDRGCDHMTCSYCRKQFCWDCLADWNSIIRNDNSRHNPTCRWYRGNLPSAPQVLSDTESEDDDDDDDDDEDEDEVMFGNGGGDESLYD</sequence>